<dbReference type="Gene3D" id="2.60.120.620">
    <property type="entry name" value="q2cbj1_9rhob like domain"/>
    <property type="match status" value="1"/>
</dbReference>
<evidence type="ECO:0000313" key="3">
    <source>
        <dbReference type="Proteomes" id="UP001055111"/>
    </source>
</evidence>
<name>A0AA37MSK1_9BURK</name>
<dbReference type="SUPFAM" id="SSF51197">
    <property type="entry name" value="Clavaminate synthase-like"/>
    <property type="match status" value="1"/>
</dbReference>
<reference evidence="2" key="1">
    <citation type="submission" date="2022-09" db="EMBL/GenBank/DDBJ databases">
        <title>Isolation and characterization of 3-chlorobenzoate degrading bacteria from soils in Shizuoka.</title>
        <authorList>
            <person name="Ifat A."/>
            <person name="Ogawa N."/>
            <person name="Kimbara K."/>
            <person name="Moriuchi R."/>
            <person name="Dohra H."/>
            <person name="Shintani M."/>
        </authorList>
    </citation>
    <scope>NUCLEOTIDE SEQUENCE</scope>
    <source>
        <strain evidence="2">19CS4-2</strain>
    </source>
</reference>
<dbReference type="EMBL" id="BPUS01000005">
    <property type="protein sequence ID" value="GJH26024.1"/>
    <property type="molecule type" value="Genomic_DNA"/>
</dbReference>
<comment type="caution">
    <text evidence="2">The sequence shown here is derived from an EMBL/GenBank/DDBJ whole genome shotgun (WGS) entry which is preliminary data.</text>
</comment>
<sequence>MFGIKRMFGSRSQSNDRRSIASVAMGDATKFGGIVEAEVIISSEALANSVLSVSAPSAPEATLRIDAIQPGQTVRVRTHFHILPNGEQQINFELEEPDGAVSTECVTITVDHVPGLAEETAHLLKEANAPLFFTGPCDSKFYPYDQHTAWFDRPDADSHIDGMLARSEITSEEAKRLRQFVEQGFMIVEGLIDDELVDAVNAEIDDAVATGYQGYTYGTSQRIEHLHYQYPSIRKLWLDARHRRYADLIFGASARPCQTLTYVFGSQQDAHSDLVHLTPFPAGYMCGTWIALQDVVPDSGELVVYPGSHRERRVYLAEANCKKVANGDWSEFGRTVCASWAEMLPKYEPVVYRPEKGTVLIWHENLLHAGSGRNDKALERRSIVIHSFADGAVAYYDSTGLHGSAVAREALTD</sequence>
<accession>A0AA37MSK1</accession>
<comment type="cofactor">
    <cofactor evidence="1">
        <name>Fe(2+)</name>
        <dbReference type="ChEBI" id="CHEBI:29033"/>
    </cofactor>
</comment>
<dbReference type="AlphaFoldDB" id="A0AA37MSK1"/>
<dbReference type="GO" id="GO:0016706">
    <property type="term" value="F:2-oxoglutarate-dependent dioxygenase activity"/>
    <property type="evidence" value="ECO:0007669"/>
    <property type="project" value="UniProtKB-ARBA"/>
</dbReference>
<dbReference type="Pfam" id="PF05721">
    <property type="entry name" value="PhyH"/>
    <property type="match status" value="1"/>
</dbReference>
<dbReference type="PANTHER" id="PTHR20883">
    <property type="entry name" value="PHYTANOYL-COA DIOXYGENASE DOMAIN CONTAINING 1"/>
    <property type="match status" value="1"/>
</dbReference>
<proteinExistence type="predicted"/>
<evidence type="ECO:0000256" key="1">
    <source>
        <dbReference type="ARBA" id="ARBA00001954"/>
    </source>
</evidence>
<evidence type="ECO:0000313" key="2">
    <source>
        <dbReference type="EMBL" id="GJH26024.1"/>
    </source>
</evidence>
<evidence type="ECO:0008006" key="4">
    <source>
        <dbReference type="Google" id="ProtNLM"/>
    </source>
</evidence>
<organism evidence="2 3">
    <name type="scientific">Caballeronia novacaledonica</name>
    <dbReference type="NCBI Taxonomy" id="1544861"/>
    <lineage>
        <taxon>Bacteria</taxon>
        <taxon>Pseudomonadati</taxon>
        <taxon>Pseudomonadota</taxon>
        <taxon>Betaproteobacteria</taxon>
        <taxon>Burkholderiales</taxon>
        <taxon>Burkholderiaceae</taxon>
        <taxon>Caballeronia</taxon>
    </lineage>
</organism>
<dbReference type="GO" id="GO:0005506">
    <property type="term" value="F:iron ion binding"/>
    <property type="evidence" value="ECO:0007669"/>
    <property type="project" value="UniProtKB-ARBA"/>
</dbReference>
<dbReference type="RefSeq" id="WP_238212644.1">
    <property type="nucleotide sequence ID" value="NZ_BPUS01000005.1"/>
</dbReference>
<dbReference type="Proteomes" id="UP001055111">
    <property type="component" value="Unassembled WGS sequence"/>
</dbReference>
<dbReference type="PANTHER" id="PTHR20883:SF48">
    <property type="entry name" value="ECTOINE DIOXYGENASE"/>
    <property type="match status" value="1"/>
</dbReference>
<protein>
    <recommendedName>
        <fullName evidence="4">Phytanoyl-CoA dioxygenase (PhyH)</fullName>
    </recommendedName>
</protein>
<gene>
    <name evidence="2" type="ORF">CBA19CS42_15930</name>
</gene>
<dbReference type="InterPro" id="IPR008775">
    <property type="entry name" value="Phytyl_CoA_dOase-like"/>
</dbReference>